<dbReference type="Proteomes" id="UP000482800">
    <property type="component" value="Unassembled WGS sequence"/>
</dbReference>
<dbReference type="RefSeq" id="WP_173063814.1">
    <property type="nucleotide sequence ID" value="NZ_BAABGO010000034.1"/>
</dbReference>
<organism evidence="1 2">
    <name type="scientific">Phytohabitans houttuyneae</name>
    <dbReference type="NCBI Taxonomy" id="1076126"/>
    <lineage>
        <taxon>Bacteria</taxon>
        <taxon>Bacillati</taxon>
        <taxon>Actinomycetota</taxon>
        <taxon>Actinomycetes</taxon>
        <taxon>Micromonosporales</taxon>
        <taxon>Micromonosporaceae</taxon>
    </lineage>
</organism>
<sequence length="275" mass="29422">MESDWARGVDIDTPSAARMYDYYLGGGHNFAADRQAADAVIAAIPDLPRIAQANRAFLRRAVRFLVASGVRQFVDVGSGIPTVGNVHEIAQQLDPAAATVYIDLDPIAVTHSRQLLAGDPRATVLRADLREPDELLARLREEPAAGVVDLDQPVAVLLVSVLHFVPGEEAYPHVAALLDAVAPGSWLAVSHSSVEGFAGLGKDDFDSAEEAYKKTTTPVGLRTRAEIERFFAGLAVADPGLVWVPEWRPDETVGPFAGEPWRSGMLAAVGQKPAT</sequence>
<keyword evidence="2" id="KW-1185">Reference proteome</keyword>
<comment type="caution">
    <text evidence="1">The sequence shown here is derived from an EMBL/GenBank/DDBJ whole genome shotgun (WGS) entry which is preliminary data.</text>
</comment>
<protein>
    <recommendedName>
        <fullName evidence="3">S-adenosyl methyltransferase</fullName>
    </recommendedName>
</protein>
<dbReference type="Gene3D" id="3.40.50.150">
    <property type="entry name" value="Vaccinia Virus protein VP39"/>
    <property type="match status" value="1"/>
</dbReference>
<dbReference type="EMBL" id="BLPF01000002">
    <property type="protein sequence ID" value="GFJ82825.1"/>
    <property type="molecule type" value="Genomic_DNA"/>
</dbReference>
<evidence type="ECO:0000313" key="2">
    <source>
        <dbReference type="Proteomes" id="UP000482800"/>
    </source>
</evidence>
<dbReference type="PIRSF" id="PIRSF017393">
    <property type="entry name" value="MTase_SAV2177"/>
    <property type="match status" value="1"/>
</dbReference>
<gene>
    <name evidence="1" type="ORF">Phou_070050</name>
</gene>
<evidence type="ECO:0000313" key="1">
    <source>
        <dbReference type="EMBL" id="GFJ82825.1"/>
    </source>
</evidence>
<dbReference type="InterPro" id="IPR029063">
    <property type="entry name" value="SAM-dependent_MTases_sf"/>
</dbReference>
<proteinExistence type="predicted"/>
<name>A0A6V8KQE2_9ACTN</name>
<accession>A0A6V8KQE2</accession>
<reference evidence="1 2" key="1">
    <citation type="submission" date="2020-03" db="EMBL/GenBank/DDBJ databases">
        <title>Whole genome shotgun sequence of Phytohabitans houttuyneae NBRC 108639.</title>
        <authorList>
            <person name="Komaki H."/>
            <person name="Tamura T."/>
        </authorList>
    </citation>
    <scope>NUCLEOTIDE SEQUENCE [LARGE SCALE GENOMIC DNA]</scope>
    <source>
        <strain evidence="1 2">NBRC 108639</strain>
    </source>
</reference>
<dbReference type="AlphaFoldDB" id="A0A6V8KQE2"/>
<dbReference type="InterPro" id="IPR006764">
    <property type="entry name" value="SAM_dep_MeTrfase_SAV2177_type"/>
</dbReference>
<evidence type="ECO:0008006" key="3">
    <source>
        <dbReference type="Google" id="ProtNLM"/>
    </source>
</evidence>
<dbReference type="Pfam" id="PF04672">
    <property type="entry name" value="Methyltransf_19"/>
    <property type="match status" value="1"/>
</dbReference>
<reference evidence="1 2" key="2">
    <citation type="submission" date="2020-03" db="EMBL/GenBank/DDBJ databases">
        <authorList>
            <person name="Ichikawa N."/>
            <person name="Kimura A."/>
            <person name="Kitahashi Y."/>
            <person name="Uohara A."/>
        </authorList>
    </citation>
    <scope>NUCLEOTIDE SEQUENCE [LARGE SCALE GENOMIC DNA]</scope>
    <source>
        <strain evidence="1 2">NBRC 108639</strain>
    </source>
</reference>
<dbReference type="SUPFAM" id="SSF53335">
    <property type="entry name" value="S-adenosyl-L-methionine-dependent methyltransferases"/>
    <property type="match status" value="1"/>
</dbReference>